<organism evidence="9 10">
    <name type="scientific">Dysgonomonas termitidis</name>
    <dbReference type="NCBI Taxonomy" id="1516126"/>
    <lineage>
        <taxon>Bacteria</taxon>
        <taxon>Pseudomonadati</taxon>
        <taxon>Bacteroidota</taxon>
        <taxon>Bacteroidia</taxon>
        <taxon>Bacteroidales</taxon>
        <taxon>Dysgonomonadaceae</taxon>
        <taxon>Dysgonomonas</taxon>
    </lineage>
</organism>
<keyword evidence="3 8" id="KW-0732">Signal</keyword>
<proteinExistence type="inferred from homology"/>
<keyword evidence="7" id="KW-0449">Lipoprotein</keyword>
<evidence type="ECO:0000256" key="5">
    <source>
        <dbReference type="ARBA" id="ARBA00023139"/>
    </source>
</evidence>
<keyword evidence="4" id="KW-0472">Membrane</keyword>
<feature type="chain" id="PRO_5046280691" evidence="8">
    <location>
        <begin position="27"/>
        <end position="311"/>
    </location>
</feature>
<dbReference type="InterPro" id="IPR014941">
    <property type="entry name" value="FimB/Mfa2/Mfa3"/>
</dbReference>
<dbReference type="EMBL" id="JBHSGN010000050">
    <property type="protein sequence ID" value="MFC4673283.1"/>
    <property type="molecule type" value="Genomic_DNA"/>
</dbReference>
<dbReference type="Gene3D" id="2.60.40.2100">
    <property type="match status" value="1"/>
</dbReference>
<dbReference type="Gene3D" id="2.60.40.2090">
    <property type="match status" value="1"/>
</dbReference>
<evidence type="ECO:0000256" key="1">
    <source>
        <dbReference type="ARBA" id="ARBA00004442"/>
    </source>
</evidence>
<dbReference type="Pfam" id="PF08842">
    <property type="entry name" value="Mfa2"/>
    <property type="match status" value="1"/>
</dbReference>
<evidence type="ECO:0000256" key="6">
    <source>
        <dbReference type="ARBA" id="ARBA00023237"/>
    </source>
</evidence>
<feature type="signal peptide" evidence="8">
    <location>
        <begin position="1"/>
        <end position="26"/>
    </location>
</feature>
<evidence type="ECO:0000256" key="8">
    <source>
        <dbReference type="SAM" id="SignalP"/>
    </source>
</evidence>
<dbReference type="RefSeq" id="WP_379994522.1">
    <property type="nucleotide sequence ID" value="NZ_JBHSGN010000050.1"/>
</dbReference>
<name>A0ABV9KTI8_9BACT</name>
<evidence type="ECO:0000313" key="9">
    <source>
        <dbReference type="EMBL" id="MFC4673283.1"/>
    </source>
</evidence>
<dbReference type="Proteomes" id="UP001596023">
    <property type="component" value="Unassembled WGS sequence"/>
</dbReference>
<comment type="caution">
    <text evidence="9">The sequence shown here is derived from an EMBL/GenBank/DDBJ whole genome shotgun (WGS) entry which is preliminary data.</text>
</comment>
<evidence type="ECO:0000256" key="4">
    <source>
        <dbReference type="ARBA" id="ARBA00023136"/>
    </source>
</evidence>
<evidence type="ECO:0000256" key="7">
    <source>
        <dbReference type="ARBA" id="ARBA00023288"/>
    </source>
</evidence>
<keyword evidence="6" id="KW-0998">Cell outer membrane</keyword>
<accession>A0ABV9KTI8</accession>
<evidence type="ECO:0000256" key="2">
    <source>
        <dbReference type="ARBA" id="ARBA00007248"/>
    </source>
</evidence>
<keyword evidence="10" id="KW-1185">Reference proteome</keyword>
<evidence type="ECO:0000313" key="10">
    <source>
        <dbReference type="Proteomes" id="UP001596023"/>
    </source>
</evidence>
<comment type="subcellular location">
    <subcellularLocation>
        <location evidence="1">Cell outer membrane</location>
    </subcellularLocation>
</comment>
<sequence>MKRVFRFFSYLTTVLLLLLHSCIGEDNTDCPPQNVRVYFAYRTTYSPGLLDPAEVNRFNLFVFDGNGKFIGEWIDESPSLSPLYYMELPLDYGTYSFVCWGGFTQDCYQANPEAFIPGQTDINECMLRLKRTESNIIDHHPNHLFYARLDIAEVIRPGMNFTLDLKQITNTINVTTEGIDFPEHTYSLYIEDDNGDHTFDNSCASLTKLRYISPCSKDKDGQPYGSLRVLSLNEQRPTPELVLTNEITGKIFFSANLVELILKLREQGITVDLEDIHTYDIHLKFMKVSDTDMDVQVSINGWIINETLNEI</sequence>
<gene>
    <name evidence="9" type="ORF">ACFO6W_06235</name>
</gene>
<protein>
    <submittedName>
        <fullName evidence="9">FimB/Mfa2 family fimbrial subunit</fullName>
    </submittedName>
</protein>
<evidence type="ECO:0000256" key="3">
    <source>
        <dbReference type="ARBA" id="ARBA00022729"/>
    </source>
</evidence>
<keyword evidence="5" id="KW-0564">Palmitate</keyword>
<reference evidence="10" key="1">
    <citation type="journal article" date="2019" name="Int. J. Syst. Evol. Microbiol.">
        <title>The Global Catalogue of Microorganisms (GCM) 10K type strain sequencing project: providing services to taxonomists for standard genome sequencing and annotation.</title>
        <authorList>
            <consortium name="The Broad Institute Genomics Platform"/>
            <consortium name="The Broad Institute Genome Sequencing Center for Infectious Disease"/>
            <person name="Wu L."/>
            <person name="Ma J."/>
        </authorList>
    </citation>
    <scope>NUCLEOTIDE SEQUENCE [LARGE SCALE GENOMIC DNA]</scope>
    <source>
        <strain evidence="10">CCUG 66188</strain>
    </source>
</reference>
<comment type="similarity">
    <text evidence="2">Belongs to the bacteroidetes fimbrillin superfamily. FimB/Mfa2 family.</text>
</comment>